<evidence type="ECO:0000259" key="1">
    <source>
        <dbReference type="Pfam" id="PF00501"/>
    </source>
</evidence>
<name>Q2S9J2_HAHCH</name>
<dbReference type="InterPro" id="IPR000873">
    <property type="entry name" value="AMP-dep_synth/lig_dom"/>
</dbReference>
<dbReference type="GO" id="GO:0005737">
    <property type="term" value="C:cytoplasm"/>
    <property type="evidence" value="ECO:0007669"/>
    <property type="project" value="TreeGrafter"/>
</dbReference>
<dbReference type="Proteomes" id="UP000000238">
    <property type="component" value="Chromosome"/>
</dbReference>
<dbReference type="InterPro" id="IPR020845">
    <property type="entry name" value="AMP-binding_CS"/>
</dbReference>
<dbReference type="PROSITE" id="PS00455">
    <property type="entry name" value="AMP_BINDING"/>
    <property type="match status" value="1"/>
</dbReference>
<dbReference type="InterPro" id="IPR042099">
    <property type="entry name" value="ANL_N_sf"/>
</dbReference>
<dbReference type="KEGG" id="hch:HCH_06032"/>
<dbReference type="STRING" id="349521.HCH_06032"/>
<dbReference type="Pfam" id="PF00501">
    <property type="entry name" value="AMP-binding"/>
    <property type="match status" value="1"/>
</dbReference>
<dbReference type="AlphaFoldDB" id="Q2S9J2"/>
<dbReference type="HOGENOM" id="CLU_000022_2_12_6"/>
<evidence type="ECO:0000313" key="4">
    <source>
        <dbReference type="EMBL" id="ABC32682.1"/>
    </source>
</evidence>
<feature type="domain" description="AMP-binding enzyme C-terminal" evidence="2">
    <location>
        <begin position="441"/>
        <end position="516"/>
    </location>
</feature>
<dbReference type="EMBL" id="CP000155">
    <property type="protein sequence ID" value="ABC32682.1"/>
    <property type="molecule type" value="Genomic_DNA"/>
</dbReference>
<sequence length="541" mass="59180">MKAQETESGFVPVIDYLRRSAANFPQRPAFVGPEEISYEQFYARVRRWAGYFRYAGLQPGDRVAIWLPKQIDYVVALYAAMECGGVYVPMDGVQPVERAKKILAGAEPAILVTDSARFEQLDDTTCASLRLALVTDFHKVPDAAAPGCFAVASRASADAFEPTPEQTPHHPGPQDLAAILFTSGSTGMPKGVQISYGNLHAFIGWALQELSLSERDVFSNHAGFHFDLSTFDLFAAAAAGAGVWVIGEEQQRDVAALSEGIHRYGISVWYSVPSILSLMVNAGALDTDVTASLRYLIFAGEVFPIRPLRELSQRLPADCALYNFYGPTETNVCLYYRVTAEDLQRDKPVYIGAPLPGQTALVLDDQGLPVSAPGAIGELVIEGSCVTPGYRNRVDPANADNHLQGRHATGDLVGYENGYLYYHGRKDRMLKINGYRVELGEIEAALSTMPGIREIAVVAEITEQAQNLIAYFSAVDPASAPSVLAIKQHCQTRLPRYMIPKLVRRLDELPKSRNGKIDYLALKALAFKPNVTPQTHTDPVA</sequence>
<dbReference type="Pfam" id="PF13193">
    <property type="entry name" value="AMP-binding_C"/>
    <property type="match status" value="1"/>
</dbReference>
<dbReference type="GO" id="GO:0043041">
    <property type="term" value="P:amino acid activation for nonribosomal peptide biosynthetic process"/>
    <property type="evidence" value="ECO:0007669"/>
    <property type="project" value="TreeGrafter"/>
</dbReference>
<keyword evidence="5" id="KW-1185">Reference proteome</keyword>
<dbReference type="SUPFAM" id="SSF56801">
    <property type="entry name" value="Acetyl-CoA synthetase-like"/>
    <property type="match status" value="1"/>
</dbReference>
<proteinExistence type="predicted"/>
<gene>
    <name evidence="3" type="primary">hapI</name>
    <name evidence="4" type="ordered locus">HCH_06032</name>
</gene>
<dbReference type="Gene3D" id="3.40.50.12780">
    <property type="entry name" value="N-terminal domain of ligase-like"/>
    <property type="match status" value="1"/>
</dbReference>
<dbReference type="InterPro" id="IPR025110">
    <property type="entry name" value="AMP-bd_C"/>
</dbReference>
<dbReference type="Gene3D" id="3.30.300.30">
    <property type="match status" value="1"/>
</dbReference>
<evidence type="ECO:0000259" key="2">
    <source>
        <dbReference type="Pfam" id="PF13193"/>
    </source>
</evidence>
<dbReference type="EMBL" id="DQ266254">
    <property type="protein sequence ID" value="ABB69081.1"/>
    <property type="molecule type" value="Genomic_DNA"/>
</dbReference>
<dbReference type="RefSeq" id="WP_011399740.1">
    <property type="nucleotide sequence ID" value="NC_007645.1"/>
</dbReference>
<dbReference type="eggNOG" id="COG1020">
    <property type="taxonomic scope" value="Bacteria"/>
</dbReference>
<evidence type="ECO:0000313" key="5">
    <source>
        <dbReference type="Proteomes" id="UP000000238"/>
    </source>
</evidence>
<dbReference type="InterPro" id="IPR010071">
    <property type="entry name" value="AA_adenyl_dom"/>
</dbReference>
<dbReference type="NCBIfam" id="TIGR01733">
    <property type="entry name" value="AA-adenyl-dom"/>
    <property type="match status" value="1"/>
</dbReference>
<reference evidence="4 5" key="1">
    <citation type="journal article" date="2005" name="Nucleic Acids Res.">
        <title>Genomic blueprint of Hahella chejuensis, a marine microbe producing an algicidal agent.</title>
        <authorList>
            <person name="Jeong H."/>
            <person name="Yim J.H."/>
            <person name="Lee C."/>
            <person name="Choi S.-H."/>
            <person name="Park Y.K."/>
            <person name="Yoon S.H."/>
            <person name="Hur C.-G."/>
            <person name="Kang H.-Y."/>
            <person name="Kim D."/>
            <person name="Lee H.H."/>
            <person name="Park K.H."/>
            <person name="Park S.-H."/>
            <person name="Park H.-S."/>
            <person name="Lee H.K."/>
            <person name="Oh T.K."/>
            <person name="Kim J.F."/>
        </authorList>
    </citation>
    <scope>NUCLEOTIDE SEQUENCE [LARGE SCALE GENOMIC DNA]</scope>
    <source>
        <strain evidence="4 5">KCTC 2396</strain>
    </source>
</reference>
<dbReference type="GO" id="GO:0016874">
    <property type="term" value="F:ligase activity"/>
    <property type="evidence" value="ECO:0007669"/>
    <property type="project" value="UniProtKB-KW"/>
</dbReference>
<dbReference type="InterPro" id="IPR045851">
    <property type="entry name" value="AMP-bd_C_sf"/>
</dbReference>
<organism evidence="4 5">
    <name type="scientific">Hahella chejuensis (strain KCTC 2396)</name>
    <dbReference type="NCBI Taxonomy" id="349521"/>
    <lineage>
        <taxon>Bacteria</taxon>
        <taxon>Pseudomonadati</taxon>
        <taxon>Pseudomonadota</taxon>
        <taxon>Gammaproteobacteria</taxon>
        <taxon>Oceanospirillales</taxon>
        <taxon>Hahellaceae</taxon>
        <taxon>Hahella</taxon>
    </lineage>
</organism>
<feature type="domain" description="AMP-dependent synthetase/ligase" evidence="1">
    <location>
        <begin position="17"/>
        <end position="390"/>
    </location>
</feature>
<dbReference type="SMR" id="Q2S9J2"/>
<evidence type="ECO:0000313" key="3">
    <source>
        <dbReference type="EMBL" id="ABB69081.1"/>
    </source>
</evidence>
<dbReference type="OrthoDB" id="9757559at2"/>
<accession>Q2S9J2</accession>
<protein>
    <submittedName>
        <fullName evidence="4">Non-ribosomal peptide synthetase modules and related protein</fullName>
    </submittedName>
    <submittedName>
        <fullName evidence="3">Putative L-prolyl-AMP ligase</fullName>
    </submittedName>
</protein>
<dbReference type="GO" id="GO:0044550">
    <property type="term" value="P:secondary metabolite biosynthetic process"/>
    <property type="evidence" value="ECO:0007669"/>
    <property type="project" value="TreeGrafter"/>
</dbReference>
<keyword evidence="3" id="KW-0436">Ligase</keyword>
<dbReference type="PANTHER" id="PTHR45527:SF1">
    <property type="entry name" value="FATTY ACID SYNTHASE"/>
    <property type="match status" value="1"/>
</dbReference>
<reference evidence="3" key="2">
    <citation type="submission" date="2005-10" db="EMBL/GenBank/DDBJ databases">
        <title>Hahella chejuensis KCTC 2396 prodigiosin biosynthesis gene cluster.</title>
        <authorList>
            <person name="Kim J.F."/>
            <person name="Jeong H."/>
            <person name="Park Y."/>
            <person name="Kim D."/>
        </authorList>
    </citation>
    <scope>NUCLEOTIDE SEQUENCE</scope>
    <source>
        <strain evidence="3">KCTC 2396</strain>
    </source>
</reference>
<dbReference type="GO" id="GO:0031177">
    <property type="term" value="F:phosphopantetheine binding"/>
    <property type="evidence" value="ECO:0007669"/>
    <property type="project" value="TreeGrafter"/>
</dbReference>
<dbReference type="PANTHER" id="PTHR45527">
    <property type="entry name" value="NONRIBOSOMAL PEPTIDE SYNTHETASE"/>
    <property type="match status" value="1"/>
</dbReference>